<dbReference type="Pfam" id="PF13426">
    <property type="entry name" value="PAS_9"/>
    <property type="match status" value="1"/>
</dbReference>
<organism evidence="6">
    <name type="scientific">Eiseniibacteriota bacterium</name>
    <dbReference type="NCBI Taxonomy" id="2212470"/>
    <lineage>
        <taxon>Bacteria</taxon>
        <taxon>Candidatus Eiseniibacteriota</taxon>
    </lineage>
</organism>
<dbReference type="Proteomes" id="UP000886069">
    <property type="component" value="Unassembled WGS sequence"/>
</dbReference>
<reference evidence="6" key="1">
    <citation type="journal article" date="2020" name="mSystems">
        <title>Genome- and Community-Level Interaction Insights into Carbon Utilization and Element Cycling Functions of Hydrothermarchaeota in Hydrothermal Sediment.</title>
        <authorList>
            <person name="Zhou Z."/>
            <person name="Liu Y."/>
            <person name="Xu W."/>
            <person name="Pan J."/>
            <person name="Luo Z.H."/>
            <person name="Li M."/>
        </authorList>
    </citation>
    <scope>NUCLEOTIDE SEQUENCE [LARGE SCALE GENOMIC DNA]</scope>
    <source>
        <strain evidence="6">SpSt-1233</strain>
    </source>
</reference>
<dbReference type="SMART" id="SM00091">
    <property type="entry name" value="PAS"/>
    <property type="match status" value="1"/>
</dbReference>
<keyword evidence="2" id="KW-0067">ATP-binding</keyword>
<dbReference type="PROSITE" id="PS50113">
    <property type="entry name" value="PAC"/>
    <property type="match status" value="1"/>
</dbReference>
<feature type="domain" description="PAC" evidence="5">
    <location>
        <begin position="74"/>
        <end position="126"/>
    </location>
</feature>
<accession>A0A7V2F3R8</accession>
<dbReference type="InterPro" id="IPR027417">
    <property type="entry name" value="P-loop_NTPase"/>
</dbReference>
<dbReference type="PANTHER" id="PTHR32071:SF122">
    <property type="entry name" value="SIGMA FACTOR"/>
    <property type="match status" value="1"/>
</dbReference>
<dbReference type="Pfam" id="PF00158">
    <property type="entry name" value="Sigma54_activat"/>
    <property type="match status" value="1"/>
</dbReference>
<dbReference type="AlphaFoldDB" id="A0A7V2F3R8"/>
<feature type="domain" description="Sigma-54 factor interaction" evidence="3">
    <location>
        <begin position="133"/>
        <end position="314"/>
    </location>
</feature>
<dbReference type="Gene3D" id="3.30.450.20">
    <property type="entry name" value="PAS domain"/>
    <property type="match status" value="1"/>
</dbReference>
<dbReference type="InterPro" id="IPR000014">
    <property type="entry name" value="PAS"/>
</dbReference>
<dbReference type="CDD" id="cd00130">
    <property type="entry name" value="PAS"/>
    <property type="match status" value="1"/>
</dbReference>
<evidence type="ECO:0000256" key="1">
    <source>
        <dbReference type="ARBA" id="ARBA00022741"/>
    </source>
</evidence>
<dbReference type="GO" id="GO:0006355">
    <property type="term" value="P:regulation of DNA-templated transcription"/>
    <property type="evidence" value="ECO:0007669"/>
    <property type="project" value="InterPro"/>
</dbReference>
<dbReference type="NCBIfam" id="TIGR00229">
    <property type="entry name" value="sensory_box"/>
    <property type="match status" value="1"/>
</dbReference>
<evidence type="ECO:0000259" key="5">
    <source>
        <dbReference type="PROSITE" id="PS50113"/>
    </source>
</evidence>
<dbReference type="PANTHER" id="PTHR32071">
    <property type="entry name" value="TRANSCRIPTIONAL REGULATORY PROTEIN"/>
    <property type="match status" value="1"/>
</dbReference>
<dbReference type="PROSITE" id="PS50045">
    <property type="entry name" value="SIGMA54_INTERACT_4"/>
    <property type="match status" value="1"/>
</dbReference>
<dbReference type="Gene3D" id="3.40.50.300">
    <property type="entry name" value="P-loop containing nucleotide triphosphate hydrolases"/>
    <property type="match status" value="1"/>
</dbReference>
<proteinExistence type="predicted"/>
<evidence type="ECO:0000259" key="4">
    <source>
        <dbReference type="PROSITE" id="PS50112"/>
    </source>
</evidence>
<evidence type="ECO:0000259" key="3">
    <source>
        <dbReference type="PROSITE" id="PS50045"/>
    </source>
</evidence>
<dbReference type="InterPro" id="IPR003593">
    <property type="entry name" value="AAA+_ATPase"/>
</dbReference>
<protein>
    <submittedName>
        <fullName evidence="6">PAS domain-containing protein</fullName>
    </submittedName>
</protein>
<comment type="caution">
    <text evidence="6">The sequence shown here is derived from an EMBL/GenBank/DDBJ whole genome shotgun (WGS) entry which is preliminary data.</text>
</comment>
<keyword evidence="1" id="KW-0547">Nucleotide-binding</keyword>
<dbReference type="InterPro" id="IPR025662">
    <property type="entry name" value="Sigma_54_int_dom_ATP-bd_1"/>
</dbReference>
<dbReference type="SMART" id="SM00382">
    <property type="entry name" value="AAA"/>
    <property type="match status" value="1"/>
</dbReference>
<feature type="domain" description="PAS" evidence="4">
    <location>
        <begin position="8"/>
        <end position="46"/>
    </location>
</feature>
<dbReference type="PROSITE" id="PS50112">
    <property type="entry name" value="PAS"/>
    <property type="match status" value="1"/>
</dbReference>
<dbReference type="EMBL" id="DSEC01000348">
    <property type="protein sequence ID" value="HER43788.1"/>
    <property type="molecule type" value="Genomic_DNA"/>
</dbReference>
<dbReference type="InterPro" id="IPR000700">
    <property type="entry name" value="PAS-assoc_C"/>
</dbReference>
<dbReference type="SUPFAM" id="SSF52540">
    <property type="entry name" value="P-loop containing nucleoside triphosphate hydrolases"/>
    <property type="match status" value="1"/>
</dbReference>
<dbReference type="SUPFAM" id="SSF55785">
    <property type="entry name" value="PYP-like sensor domain (PAS domain)"/>
    <property type="match status" value="1"/>
</dbReference>
<name>A0A7V2F3R8_UNCEI</name>
<sequence length="314" mass="34800">MTSHTDIILDSIADGVFTVDLDWRITSFNRAAERITGIPRGEAIGRICAEVFKATICETACVLRRTMETGEPIVNEEIAIVRSDGTPVPISISTALLKDAEGEIVGGVETFRDLSAIEELKKELTSRHTFADIVSKNHQMMRLFDIMPEIAESESTVLIEGESGTGKELFARAIHSLSPRSEGPLVTVNCGALPDTLLEAELFGYRAGAFTDARKDKPGRFAMADGGTIFLDEIGDVSPAMQVRLLRVIQERTYEPLGGTESIQADVRIITATNRNLDQLVRKGEFRQDLFYRINVVRLRVPPLRERREDIPLL</sequence>
<evidence type="ECO:0000256" key="2">
    <source>
        <dbReference type="ARBA" id="ARBA00022840"/>
    </source>
</evidence>
<dbReference type="FunFam" id="3.40.50.300:FF:000006">
    <property type="entry name" value="DNA-binding transcriptional regulator NtrC"/>
    <property type="match status" value="1"/>
</dbReference>
<dbReference type="InterPro" id="IPR035965">
    <property type="entry name" value="PAS-like_dom_sf"/>
</dbReference>
<dbReference type="PROSITE" id="PS00676">
    <property type="entry name" value="SIGMA54_INTERACT_2"/>
    <property type="match status" value="1"/>
</dbReference>
<dbReference type="InterPro" id="IPR002078">
    <property type="entry name" value="Sigma_54_int"/>
</dbReference>
<evidence type="ECO:0000313" key="6">
    <source>
        <dbReference type="EMBL" id="HER43788.1"/>
    </source>
</evidence>
<feature type="non-terminal residue" evidence="6">
    <location>
        <position position="314"/>
    </location>
</feature>
<gene>
    <name evidence="6" type="ORF">ENO08_04950</name>
</gene>
<dbReference type="InterPro" id="IPR025943">
    <property type="entry name" value="Sigma_54_int_dom_ATP-bd_2"/>
</dbReference>
<dbReference type="CDD" id="cd00009">
    <property type="entry name" value="AAA"/>
    <property type="match status" value="1"/>
</dbReference>
<dbReference type="GO" id="GO:0005524">
    <property type="term" value="F:ATP binding"/>
    <property type="evidence" value="ECO:0007669"/>
    <property type="project" value="UniProtKB-KW"/>
</dbReference>
<dbReference type="PROSITE" id="PS00675">
    <property type="entry name" value="SIGMA54_INTERACT_1"/>
    <property type="match status" value="1"/>
</dbReference>